<dbReference type="InterPro" id="IPR036514">
    <property type="entry name" value="SGNH_hydro_sf"/>
</dbReference>
<dbReference type="SUPFAM" id="SSF52266">
    <property type="entry name" value="SGNH hydrolase"/>
    <property type="match status" value="1"/>
</dbReference>
<gene>
    <name evidence="2" type="ORF">MNBD_ACTINO01-1012</name>
</gene>
<feature type="domain" description="SGNH hydrolase-type esterase" evidence="1">
    <location>
        <begin position="38"/>
        <end position="289"/>
    </location>
</feature>
<reference evidence="2" key="1">
    <citation type="submission" date="2018-06" db="EMBL/GenBank/DDBJ databases">
        <authorList>
            <person name="Zhirakovskaya E."/>
        </authorList>
    </citation>
    <scope>NUCLEOTIDE SEQUENCE</scope>
</reference>
<dbReference type="CDD" id="cd00229">
    <property type="entry name" value="SGNH_hydrolase"/>
    <property type="match status" value="1"/>
</dbReference>
<dbReference type="AlphaFoldDB" id="A0A3B0RM78"/>
<sequence>MRRRSILFVSAVLAITTVVSAPALAHDDDGDSGGTYLALGDSIVAGTQQPLPFTSNGYVDGLFDELQDEYGFDTLVNLGCPADDTREFINGDNGPNGGSLCYGTGAPLPPGGTSQLDAALGVLAANPGEVRLITITMGANDIFRCDSSASNAAACLGTEIGLMATNLVTILATLRAAAPGVPIIGMNYYNPNLGFWPVSPAAAEASQALVRPFNGALESVYAAFGVPVADVETAFKTFETAGNVPKNVRAICKYTLMCEKSGGTYVLSDYDPFTFGPQTDIHPSNKGYDKIADTFEGLIEDLGLFSGHDSNGDDDSD</sequence>
<dbReference type="Gene3D" id="3.40.50.1110">
    <property type="entry name" value="SGNH hydrolase"/>
    <property type="match status" value="1"/>
</dbReference>
<proteinExistence type="predicted"/>
<name>A0A3B0RM78_9ZZZZ</name>
<dbReference type="InterPro" id="IPR013830">
    <property type="entry name" value="SGNH_hydro"/>
</dbReference>
<dbReference type="EMBL" id="UOEI01000094">
    <property type="protein sequence ID" value="VAV93167.1"/>
    <property type="molecule type" value="Genomic_DNA"/>
</dbReference>
<evidence type="ECO:0000313" key="2">
    <source>
        <dbReference type="EMBL" id="VAV93167.1"/>
    </source>
</evidence>
<dbReference type="Pfam" id="PF13472">
    <property type="entry name" value="Lipase_GDSL_2"/>
    <property type="match status" value="1"/>
</dbReference>
<evidence type="ECO:0000259" key="1">
    <source>
        <dbReference type="Pfam" id="PF13472"/>
    </source>
</evidence>
<accession>A0A3B0RM78</accession>
<protein>
    <recommendedName>
        <fullName evidence="1">SGNH hydrolase-type esterase domain-containing protein</fullName>
    </recommendedName>
</protein>
<organism evidence="2">
    <name type="scientific">hydrothermal vent metagenome</name>
    <dbReference type="NCBI Taxonomy" id="652676"/>
    <lineage>
        <taxon>unclassified sequences</taxon>
        <taxon>metagenomes</taxon>
        <taxon>ecological metagenomes</taxon>
    </lineage>
</organism>